<keyword evidence="6" id="KW-0325">Glycoprotein</keyword>
<sequence>ILFFIYWEKLIISKVLKVVKLSPDSEGMTYWKNPPTIITRAYRLYDYGTNSIDLIKRNASATLNVQETRPYMYDINATKADIEWVNNDQDLKYSIHRIFTRQKDFDQTLLTAEGTFVDILRAIFRSQFSNIQELFFDMGGNDIFYQRPGIDELEGFTSSLFRAMQDKMTGPNVAKYGYVYRYNGSR</sequence>
<evidence type="ECO:0000256" key="1">
    <source>
        <dbReference type="ARBA" id="ARBA00004370"/>
    </source>
</evidence>
<feature type="non-terminal residue" evidence="7">
    <location>
        <position position="186"/>
    </location>
</feature>
<dbReference type="Proteomes" id="UP000682733">
    <property type="component" value="Unassembled WGS sequence"/>
</dbReference>
<evidence type="ECO:0000256" key="4">
    <source>
        <dbReference type="ARBA" id="ARBA00022989"/>
    </source>
</evidence>
<evidence type="ECO:0000313" key="8">
    <source>
        <dbReference type="Proteomes" id="UP000682733"/>
    </source>
</evidence>
<keyword evidence="5" id="KW-0472">Membrane</keyword>
<proteinExistence type="inferred from homology"/>
<reference evidence="7" key="1">
    <citation type="submission" date="2021-02" db="EMBL/GenBank/DDBJ databases">
        <authorList>
            <person name="Nowell W R."/>
        </authorList>
    </citation>
    <scope>NUCLEOTIDE SEQUENCE</scope>
</reference>
<name>A0A8S2XN38_9BILA</name>
<dbReference type="Pfam" id="PF01130">
    <property type="entry name" value="CD36"/>
    <property type="match status" value="1"/>
</dbReference>
<comment type="subcellular location">
    <subcellularLocation>
        <location evidence="1">Membrane</location>
    </subcellularLocation>
</comment>
<dbReference type="GO" id="GO:0016020">
    <property type="term" value="C:membrane"/>
    <property type="evidence" value="ECO:0007669"/>
    <property type="project" value="UniProtKB-SubCell"/>
</dbReference>
<evidence type="ECO:0000256" key="2">
    <source>
        <dbReference type="ARBA" id="ARBA00010532"/>
    </source>
</evidence>
<keyword evidence="4" id="KW-1133">Transmembrane helix</keyword>
<dbReference type="InterPro" id="IPR002159">
    <property type="entry name" value="CD36_fam"/>
</dbReference>
<evidence type="ECO:0000256" key="3">
    <source>
        <dbReference type="ARBA" id="ARBA00022692"/>
    </source>
</evidence>
<dbReference type="AlphaFoldDB" id="A0A8S2XN38"/>
<organism evidence="7 8">
    <name type="scientific">Didymodactylos carnosus</name>
    <dbReference type="NCBI Taxonomy" id="1234261"/>
    <lineage>
        <taxon>Eukaryota</taxon>
        <taxon>Metazoa</taxon>
        <taxon>Spiralia</taxon>
        <taxon>Gnathifera</taxon>
        <taxon>Rotifera</taxon>
        <taxon>Eurotatoria</taxon>
        <taxon>Bdelloidea</taxon>
        <taxon>Philodinida</taxon>
        <taxon>Philodinidae</taxon>
        <taxon>Didymodactylos</taxon>
    </lineage>
</organism>
<feature type="non-terminal residue" evidence="7">
    <location>
        <position position="1"/>
    </location>
</feature>
<accession>A0A8S2XN38</accession>
<evidence type="ECO:0000256" key="5">
    <source>
        <dbReference type="ARBA" id="ARBA00023136"/>
    </source>
</evidence>
<comment type="similarity">
    <text evidence="2">Belongs to the CD36 family.</text>
</comment>
<keyword evidence="3" id="KW-0812">Transmembrane</keyword>
<comment type="caution">
    <text evidence="7">The sequence shown here is derived from an EMBL/GenBank/DDBJ whole genome shotgun (WGS) entry which is preliminary data.</text>
</comment>
<dbReference type="EMBL" id="CAJOBA010097197">
    <property type="protein sequence ID" value="CAF4507443.1"/>
    <property type="molecule type" value="Genomic_DNA"/>
</dbReference>
<gene>
    <name evidence="7" type="ORF">TMI583_LOCUS48218</name>
</gene>
<protein>
    <submittedName>
        <fullName evidence="7">Uncharacterized protein</fullName>
    </submittedName>
</protein>
<evidence type="ECO:0000256" key="6">
    <source>
        <dbReference type="ARBA" id="ARBA00023180"/>
    </source>
</evidence>
<evidence type="ECO:0000313" key="7">
    <source>
        <dbReference type="EMBL" id="CAF4507443.1"/>
    </source>
</evidence>